<dbReference type="Pfam" id="PF00535">
    <property type="entry name" value="Glycos_transf_2"/>
    <property type="match status" value="1"/>
</dbReference>
<dbReference type="Proteomes" id="UP000249725">
    <property type="component" value="Unassembled WGS sequence"/>
</dbReference>
<gene>
    <name evidence="2" type="ORF">DJ018_03060</name>
</gene>
<evidence type="ECO:0000313" key="3">
    <source>
        <dbReference type="Proteomes" id="UP000249725"/>
    </source>
</evidence>
<keyword evidence="2" id="KW-0808">Transferase</keyword>
<dbReference type="GO" id="GO:0016740">
    <property type="term" value="F:transferase activity"/>
    <property type="evidence" value="ECO:0007669"/>
    <property type="project" value="UniProtKB-KW"/>
</dbReference>
<organism evidence="2 3">
    <name type="scientific">Phenylobacterium deserti</name>
    <dbReference type="NCBI Taxonomy" id="1914756"/>
    <lineage>
        <taxon>Bacteria</taxon>
        <taxon>Pseudomonadati</taxon>
        <taxon>Pseudomonadota</taxon>
        <taxon>Alphaproteobacteria</taxon>
        <taxon>Caulobacterales</taxon>
        <taxon>Caulobacteraceae</taxon>
        <taxon>Phenylobacterium</taxon>
    </lineage>
</organism>
<proteinExistence type="predicted"/>
<dbReference type="OrthoDB" id="276604at2"/>
<dbReference type="PANTHER" id="PTHR43685:SF2">
    <property type="entry name" value="GLYCOSYLTRANSFERASE 2-LIKE DOMAIN-CONTAINING PROTEIN"/>
    <property type="match status" value="1"/>
</dbReference>
<comment type="caution">
    <text evidence="2">The sequence shown here is derived from an EMBL/GenBank/DDBJ whole genome shotgun (WGS) entry which is preliminary data.</text>
</comment>
<dbReference type="InterPro" id="IPR029044">
    <property type="entry name" value="Nucleotide-diphossugar_trans"/>
</dbReference>
<dbReference type="SUPFAM" id="SSF53448">
    <property type="entry name" value="Nucleotide-diphospho-sugar transferases"/>
    <property type="match status" value="1"/>
</dbReference>
<sequence length="410" mass="45164">MGNPMTGITAIVPTMNRPQLLRQCVESLLAQTRPLSEILVVDDGSELDVAQALAGLAGPIRIIRQPNRGKAAAVNLGLSEARGDYIWICDDDDLALPDAAARLGAALDGSDAGFAYGSFQRFRDDPQTGERRIFGPGYWPADGEHGELFSALLDDFFIFQFATLVRRSAFETVGVFREDLVRSQDYEMILRLARAFEGRRVEGPLFLQREHDAPRGSQADGFDAARSFEKWIEYDQKIFADLLCTMPIEEFAPAALRSADPAVRLRAAHLKRGCVLARRKLWKAALAEFRHACALSCAAPPTPEETAIAGRILNGKYGCREVVDDRALLNELAEAFRVHPYGRHLVGEVARPLRWRAREALLSARLREGVGYLAALARLMGRTRAAAFLLGAAAARLLPFQRGPRPALVT</sequence>
<feature type="domain" description="Glycosyltransferase 2-like" evidence="1">
    <location>
        <begin position="10"/>
        <end position="173"/>
    </location>
</feature>
<reference evidence="3" key="1">
    <citation type="submission" date="2018-05" db="EMBL/GenBank/DDBJ databases">
        <authorList>
            <person name="Li X."/>
        </authorList>
    </citation>
    <scope>NUCLEOTIDE SEQUENCE [LARGE SCALE GENOMIC DNA]</scope>
    <source>
        <strain evidence="3">YIM 73061</strain>
    </source>
</reference>
<evidence type="ECO:0000259" key="1">
    <source>
        <dbReference type="Pfam" id="PF00535"/>
    </source>
</evidence>
<dbReference type="PANTHER" id="PTHR43685">
    <property type="entry name" value="GLYCOSYLTRANSFERASE"/>
    <property type="match status" value="1"/>
</dbReference>
<dbReference type="EMBL" id="QFYR01000001">
    <property type="protein sequence ID" value="RAK56963.1"/>
    <property type="molecule type" value="Genomic_DNA"/>
</dbReference>
<evidence type="ECO:0000313" key="2">
    <source>
        <dbReference type="EMBL" id="RAK56963.1"/>
    </source>
</evidence>
<dbReference type="CDD" id="cd00761">
    <property type="entry name" value="Glyco_tranf_GTA_type"/>
    <property type="match status" value="1"/>
</dbReference>
<protein>
    <submittedName>
        <fullName evidence="2">Glycosyltransferase family 2 protein</fullName>
    </submittedName>
</protein>
<dbReference type="InterPro" id="IPR001173">
    <property type="entry name" value="Glyco_trans_2-like"/>
</dbReference>
<keyword evidence="3" id="KW-1185">Reference proteome</keyword>
<dbReference type="InterPro" id="IPR050834">
    <property type="entry name" value="Glycosyltransf_2"/>
</dbReference>
<dbReference type="Gene3D" id="3.90.550.10">
    <property type="entry name" value="Spore Coat Polysaccharide Biosynthesis Protein SpsA, Chain A"/>
    <property type="match status" value="1"/>
</dbReference>
<name>A0A328APM9_9CAUL</name>
<dbReference type="AlphaFoldDB" id="A0A328APM9"/>
<accession>A0A328APM9</accession>